<dbReference type="PANTHER" id="PTHR42748">
    <property type="entry name" value="NITROGEN METABOLITE REPRESSION PROTEIN NMRA FAMILY MEMBER"/>
    <property type="match status" value="1"/>
</dbReference>
<feature type="domain" description="NmrA-like" evidence="3">
    <location>
        <begin position="7"/>
        <end position="252"/>
    </location>
</feature>
<reference evidence="5" key="1">
    <citation type="submission" date="2019-06" db="EMBL/GenBank/DDBJ databases">
        <title>Draft genome sequence of the griseofulvin-producing fungus Xylaria cubensis strain G536.</title>
        <authorList>
            <person name="Mead M.E."/>
            <person name="Raja H.A."/>
            <person name="Steenwyk J.L."/>
            <person name="Knowles S.L."/>
            <person name="Oberlies N.H."/>
            <person name="Rokas A."/>
        </authorList>
    </citation>
    <scope>NUCLEOTIDE SEQUENCE [LARGE SCALE GENOMIC DNA]</scope>
    <source>
        <strain evidence="5">G536</strain>
    </source>
</reference>
<dbReference type="SUPFAM" id="SSF51735">
    <property type="entry name" value="NAD(P)-binding Rossmann-fold domains"/>
    <property type="match status" value="1"/>
</dbReference>
<dbReference type="STRING" id="2512241.A0A553HN09"/>
<evidence type="ECO:0000256" key="1">
    <source>
        <dbReference type="ARBA" id="ARBA00006328"/>
    </source>
</evidence>
<proteinExistence type="inferred from homology"/>
<organism evidence="4 5">
    <name type="scientific">Xylaria flabelliformis</name>
    <dbReference type="NCBI Taxonomy" id="2512241"/>
    <lineage>
        <taxon>Eukaryota</taxon>
        <taxon>Fungi</taxon>
        <taxon>Dikarya</taxon>
        <taxon>Ascomycota</taxon>
        <taxon>Pezizomycotina</taxon>
        <taxon>Sordariomycetes</taxon>
        <taxon>Xylariomycetidae</taxon>
        <taxon>Xylariales</taxon>
        <taxon>Xylariaceae</taxon>
        <taxon>Xylaria</taxon>
    </lineage>
</organism>
<dbReference type="InterPro" id="IPR036291">
    <property type="entry name" value="NAD(P)-bd_dom_sf"/>
</dbReference>
<dbReference type="OrthoDB" id="9997102at2759"/>
<dbReference type="Pfam" id="PF05368">
    <property type="entry name" value="NmrA"/>
    <property type="match status" value="1"/>
</dbReference>
<evidence type="ECO:0000256" key="2">
    <source>
        <dbReference type="ARBA" id="ARBA00022857"/>
    </source>
</evidence>
<dbReference type="AlphaFoldDB" id="A0A553HN09"/>
<evidence type="ECO:0000313" key="5">
    <source>
        <dbReference type="Proteomes" id="UP000319160"/>
    </source>
</evidence>
<dbReference type="GO" id="GO:0005634">
    <property type="term" value="C:nucleus"/>
    <property type="evidence" value="ECO:0007669"/>
    <property type="project" value="TreeGrafter"/>
</dbReference>
<dbReference type="PANTHER" id="PTHR42748:SF7">
    <property type="entry name" value="NMRA LIKE REDOX SENSOR 1-RELATED"/>
    <property type="match status" value="1"/>
</dbReference>
<name>A0A553HN09_9PEZI</name>
<dbReference type="Gene3D" id="3.40.50.720">
    <property type="entry name" value="NAD(P)-binding Rossmann-like Domain"/>
    <property type="match status" value="1"/>
</dbReference>
<keyword evidence="2" id="KW-0521">NADP</keyword>
<comment type="similarity">
    <text evidence="1">Belongs to the NmrA-type oxidoreductase family.</text>
</comment>
<accession>A0A553HN09</accession>
<sequence>MASSLRKILLVGATGQQGSAVLSELSQLSSASPGSVPNLKVLALTRTASSKNAQALVPKYGKTLNLEVVEGDTKNPEPIFAAHKDIDTVFSYTTPPAEGEELQAKALITASAKNGVKHFVFSSVDRGGDERSWENPTDVPHFVSKHNIELHLRKTCEENPTMTYTILRPVAFMDNFNPTSGIGSVMPALWATMPADTKLQLVSVRDIGVFGAKAILHPEKHAGRAIGLAGDELTLADARAVFRKVAGLQLPQSWTIVGRGVRWLSKEVGTMFDFFEKTGYGVDVRKLKAEEPRLQDFETWLRESSQFDFSKGKN</sequence>
<evidence type="ECO:0000259" key="3">
    <source>
        <dbReference type="Pfam" id="PF05368"/>
    </source>
</evidence>
<evidence type="ECO:0000313" key="4">
    <source>
        <dbReference type="EMBL" id="TRX89297.1"/>
    </source>
</evidence>
<protein>
    <recommendedName>
        <fullName evidence="3">NmrA-like domain-containing protein</fullName>
    </recommendedName>
</protein>
<keyword evidence="5" id="KW-1185">Reference proteome</keyword>
<gene>
    <name evidence="4" type="ORF">FHL15_009870</name>
</gene>
<dbReference type="InterPro" id="IPR008030">
    <property type="entry name" value="NmrA-like"/>
</dbReference>
<dbReference type="EMBL" id="VFLP01000070">
    <property type="protein sequence ID" value="TRX89297.1"/>
    <property type="molecule type" value="Genomic_DNA"/>
</dbReference>
<comment type="caution">
    <text evidence="4">The sequence shown here is derived from an EMBL/GenBank/DDBJ whole genome shotgun (WGS) entry which is preliminary data.</text>
</comment>
<dbReference type="Proteomes" id="UP000319160">
    <property type="component" value="Unassembled WGS sequence"/>
</dbReference>
<dbReference type="InterPro" id="IPR051164">
    <property type="entry name" value="NmrA-like_oxidored"/>
</dbReference>
<dbReference type="Gene3D" id="3.90.25.10">
    <property type="entry name" value="UDP-galactose 4-epimerase, domain 1"/>
    <property type="match status" value="1"/>
</dbReference>